<dbReference type="Gene3D" id="1.10.10.10">
    <property type="entry name" value="Winged helix-like DNA-binding domain superfamily/Winged helix DNA-binding domain"/>
    <property type="match status" value="1"/>
</dbReference>
<reference evidence="7" key="1">
    <citation type="submission" date="2017-04" db="EMBL/GenBank/DDBJ databases">
        <authorList>
            <person name="Varghese N."/>
            <person name="Submissions S."/>
        </authorList>
    </citation>
    <scope>NUCLEOTIDE SEQUENCE [LARGE SCALE GENOMIC DNA]</scope>
    <source>
        <strain evidence="7">VKM Ac-2510</strain>
    </source>
</reference>
<evidence type="ECO:0000256" key="2">
    <source>
        <dbReference type="ARBA" id="ARBA00023015"/>
    </source>
</evidence>
<dbReference type="CDD" id="cd00090">
    <property type="entry name" value="HTH_ARSR"/>
    <property type="match status" value="1"/>
</dbReference>
<keyword evidence="4" id="KW-0804">Transcription</keyword>
<dbReference type="GO" id="GO:0003700">
    <property type="term" value="F:DNA-binding transcription factor activity"/>
    <property type="evidence" value="ECO:0007669"/>
    <property type="project" value="InterPro"/>
</dbReference>
<comment type="similarity">
    <text evidence="1">Belongs to the LysR transcriptional regulatory family.</text>
</comment>
<dbReference type="STRING" id="150121.SAMN06296010_2575"/>
<gene>
    <name evidence="6" type="ORF">SAMN06296010_2575</name>
</gene>
<dbReference type="AlphaFoldDB" id="A0A1X7KKE4"/>
<dbReference type="OrthoDB" id="4131546at2"/>
<dbReference type="EMBL" id="FXAY01000004">
    <property type="protein sequence ID" value="SMG41141.1"/>
    <property type="molecule type" value="Genomic_DNA"/>
</dbReference>
<dbReference type="SUPFAM" id="SSF46785">
    <property type="entry name" value="Winged helix' DNA-binding domain"/>
    <property type="match status" value="1"/>
</dbReference>
<dbReference type="RefSeq" id="WP_085486623.1">
    <property type="nucleotide sequence ID" value="NZ_FXAY01000004.1"/>
</dbReference>
<dbReference type="SUPFAM" id="SSF53850">
    <property type="entry name" value="Periplasmic binding protein-like II"/>
    <property type="match status" value="1"/>
</dbReference>
<dbReference type="Pfam" id="PF00126">
    <property type="entry name" value="HTH_1"/>
    <property type="match status" value="1"/>
</dbReference>
<dbReference type="InterPro" id="IPR005119">
    <property type="entry name" value="LysR_subst-bd"/>
</dbReference>
<evidence type="ECO:0000313" key="7">
    <source>
        <dbReference type="Proteomes" id="UP000193244"/>
    </source>
</evidence>
<evidence type="ECO:0000313" key="6">
    <source>
        <dbReference type="EMBL" id="SMG41141.1"/>
    </source>
</evidence>
<sequence>MDVNQLALLRELAERGSVTEVAYALGKTPSAVSQQLRTLQRQMGTVLVERVGRGVRLTDAGHALAESSVRVATAIAEAEATWSAFQGGASGTVRMAIFYSAAELLVPGLLTRMRAHSGIALEISDRDVSQDDFAALTSDFDVVVAHRSDDVLPPDRERLSVVPLLREPLDVALPLDHHLATRSRVSPADVIGENWIGVPIDFPLDRVLQAMSAQAGTAARVVHRTTHLPLAEKLVAAGHGVALLPRNTSLERSPGRYALLPLTDLRAGRHIEVLMRPDRAARRAVGLVLDELVAEAQSASAEDSPSRNSEE</sequence>
<dbReference type="GO" id="GO:0032993">
    <property type="term" value="C:protein-DNA complex"/>
    <property type="evidence" value="ECO:0007669"/>
    <property type="project" value="TreeGrafter"/>
</dbReference>
<dbReference type="PANTHER" id="PTHR30346">
    <property type="entry name" value="TRANSCRIPTIONAL DUAL REGULATOR HCAR-RELATED"/>
    <property type="match status" value="1"/>
</dbReference>
<keyword evidence="3 6" id="KW-0238">DNA-binding</keyword>
<evidence type="ECO:0000256" key="1">
    <source>
        <dbReference type="ARBA" id="ARBA00009437"/>
    </source>
</evidence>
<dbReference type="InterPro" id="IPR036390">
    <property type="entry name" value="WH_DNA-bd_sf"/>
</dbReference>
<dbReference type="Pfam" id="PF03466">
    <property type="entry name" value="LysR_substrate"/>
    <property type="match status" value="1"/>
</dbReference>
<organism evidence="6 7">
    <name type="scientific">Agreia pratensis</name>
    <dbReference type="NCBI Taxonomy" id="150121"/>
    <lineage>
        <taxon>Bacteria</taxon>
        <taxon>Bacillati</taxon>
        <taxon>Actinomycetota</taxon>
        <taxon>Actinomycetes</taxon>
        <taxon>Micrococcales</taxon>
        <taxon>Microbacteriaceae</taxon>
        <taxon>Agreia</taxon>
    </lineage>
</organism>
<dbReference type="PANTHER" id="PTHR30346:SF29">
    <property type="entry name" value="LYSR SUBSTRATE-BINDING"/>
    <property type="match status" value="1"/>
</dbReference>
<keyword evidence="2" id="KW-0805">Transcription regulation</keyword>
<dbReference type="PROSITE" id="PS50931">
    <property type="entry name" value="HTH_LYSR"/>
    <property type="match status" value="1"/>
</dbReference>
<feature type="domain" description="HTH lysR-type" evidence="5">
    <location>
        <begin position="1"/>
        <end position="58"/>
    </location>
</feature>
<evidence type="ECO:0000259" key="5">
    <source>
        <dbReference type="PROSITE" id="PS50931"/>
    </source>
</evidence>
<dbReference type="InterPro" id="IPR011991">
    <property type="entry name" value="ArsR-like_HTH"/>
</dbReference>
<protein>
    <submittedName>
        <fullName evidence="6">DNA-binding transcriptional regulator, LysR family</fullName>
    </submittedName>
</protein>
<dbReference type="InterPro" id="IPR036388">
    <property type="entry name" value="WH-like_DNA-bd_sf"/>
</dbReference>
<accession>A0A1X7KKE4</accession>
<evidence type="ECO:0000256" key="4">
    <source>
        <dbReference type="ARBA" id="ARBA00023163"/>
    </source>
</evidence>
<dbReference type="CDD" id="cd05466">
    <property type="entry name" value="PBP2_LTTR_substrate"/>
    <property type="match status" value="1"/>
</dbReference>
<dbReference type="GO" id="GO:0003677">
    <property type="term" value="F:DNA binding"/>
    <property type="evidence" value="ECO:0007669"/>
    <property type="project" value="UniProtKB-KW"/>
</dbReference>
<dbReference type="Proteomes" id="UP000193244">
    <property type="component" value="Unassembled WGS sequence"/>
</dbReference>
<dbReference type="Gene3D" id="3.40.190.10">
    <property type="entry name" value="Periplasmic binding protein-like II"/>
    <property type="match status" value="2"/>
</dbReference>
<proteinExistence type="inferred from homology"/>
<keyword evidence="7" id="KW-1185">Reference proteome</keyword>
<name>A0A1X7KKE4_9MICO</name>
<evidence type="ECO:0000256" key="3">
    <source>
        <dbReference type="ARBA" id="ARBA00023125"/>
    </source>
</evidence>
<dbReference type="InterPro" id="IPR000847">
    <property type="entry name" value="LysR_HTH_N"/>
</dbReference>